<protein>
    <submittedName>
        <fullName evidence="2">Uncharacterized protein</fullName>
    </submittedName>
</protein>
<dbReference type="EMBL" id="QZBZ01000814">
    <property type="protein sequence ID" value="TIA27713.1"/>
    <property type="molecule type" value="Genomic_DNA"/>
</dbReference>
<evidence type="ECO:0000313" key="2">
    <source>
        <dbReference type="EMBL" id="TIA27713.1"/>
    </source>
</evidence>
<dbReference type="Proteomes" id="UP000308724">
    <property type="component" value="Unassembled WGS sequence"/>
</dbReference>
<feature type="transmembrane region" description="Helical" evidence="1">
    <location>
        <begin position="23"/>
        <end position="46"/>
    </location>
</feature>
<gene>
    <name evidence="2" type="ORF">D6C78_11035</name>
</gene>
<keyword evidence="1" id="KW-0472">Membrane</keyword>
<reference evidence="2 3" key="1">
    <citation type="submission" date="2018-10" db="EMBL/GenBank/DDBJ databases">
        <title>Fifty Aureobasidium pullulans genomes reveal a recombining polyextremotolerant generalist.</title>
        <authorList>
            <person name="Gostincar C."/>
            <person name="Turk M."/>
            <person name="Zajc J."/>
            <person name="Gunde-Cimerman N."/>
        </authorList>
    </citation>
    <scope>NUCLEOTIDE SEQUENCE [LARGE SCALE GENOMIC DNA]</scope>
    <source>
        <strain evidence="2 3">EXF-1645</strain>
    </source>
</reference>
<keyword evidence="1" id="KW-1133">Transmembrane helix</keyword>
<evidence type="ECO:0000313" key="3">
    <source>
        <dbReference type="Proteomes" id="UP000308724"/>
    </source>
</evidence>
<comment type="caution">
    <text evidence="2">The sequence shown here is derived from an EMBL/GenBank/DDBJ whole genome shotgun (WGS) entry which is preliminary data.</text>
</comment>
<evidence type="ECO:0000256" key="1">
    <source>
        <dbReference type="SAM" id="Phobius"/>
    </source>
</evidence>
<proteinExistence type="predicted"/>
<dbReference type="AlphaFoldDB" id="A0A4T0B306"/>
<organism evidence="2 3">
    <name type="scientific">Aureobasidium pullulans</name>
    <name type="common">Black yeast</name>
    <name type="synonym">Pullularia pullulans</name>
    <dbReference type="NCBI Taxonomy" id="5580"/>
    <lineage>
        <taxon>Eukaryota</taxon>
        <taxon>Fungi</taxon>
        <taxon>Dikarya</taxon>
        <taxon>Ascomycota</taxon>
        <taxon>Pezizomycotina</taxon>
        <taxon>Dothideomycetes</taxon>
        <taxon>Dothideomycetidae</taxon>
        <taxon>Dothideales</taxon>
        <taxon>Saccotheciaceae</taxon>
        <taxon>Aureobasidium</taxon>
    </lineage>
</organism>
<accession>A0A4T0B306</accession>
<keyword evidence="1" id="KW-0812">Transmembrane</keyword>
<sequence length="53" mass="5634">MALSTPNAPKTGHLFVQSFTGLLISQAFILVIGTSIGASTAVTVIWREAYEHS</sequence>
<name>A0A4T0B306_AURPU</name>